<organism evidence="16 17">
    <name type="scientific">Bugula neritina</name>
    <name type="common">Brown bryozoan</name>
    <name type="synonym">Sertularia neritina</name>
    <dbReference type="NCBI Taxonomy" id="10212"/>
    <lineage>
        <taxon>Eukaryota</taxon>
        <taxon>Metazoa</taxon>
        <taxon>Spiralia</taxon>
        <taxon>Lophotrochozoa</taxon>
        <taxon>Bryozoa</taxon>
        <taxon>Gymnolaemata</taxon>
        <taxon>Cheilostomatida</taxon>
        <taxon>Flustrina</taxon>
        <taxon>Buguloidea</taxon>
        <taxon>Bugulidae</taxon>
        <taxon>Bugula</taxon>
    </lineage>
</organism>
<dbReference type="HAMAP" id="MF_01217">
    <property type="entry name" value="Acyl_carrier"/>
    <property type="match status" value="1"/>
</dbReference>
<evidence type="ECO:0000256" key="8">
    <source>
        <dbReference type="ARBA" id="ARBA00022946"/>
    </source>
</evidence>
<dbReference type="PANTHER" id="PTHR20863">
    <property type="entry name" value="ACYL CARRIER PROTEIN"/>
    <property type="match status" value="1"/>
</dbReference>
<keyword evidence="8" id="KW-0809">Transit peptide</keyword>
<evidence type="ECO:0000256" key="11">
    <source>
        <dbReference type="ARBA" id="ARBA00023128"/>
    </source>
</evidence>
<dbReference type="GO" id="GO:0000036">
    <property type="term" value="F:acyl carrier activity"/>
    <property type="evidence" value="ECO:0007669"/>
    <property type="project" value="TreeGrafter"/>
</dbReference>
<evidence type="ECO:0000256" key="5">
    <source>
        <dbReference type="ARBA" id="ARBA00022516"/>
    </source>
</evidence>
<evidence type="ECO:0000256" key="9">
    <source>
        <dbReference type="ARBA" id="ARBA00022982"/>
    </source>
</evidence>
<dbReference type="Pfam" id="PF00550">
    <property type="entry name" value="PP-binding"/>
    <property type="match status" value="1"/>
</dbReference>
<keyword evidence="14" id="KW-0732">Signal</keyword>
<evidence type="ECO:0000256" key="4">
    <source>
        <dbReference type="ARBA" id="ARBA00022450"/>
    </source>
</evidence>
<dbReference type="InterPro" id="IPR003231">
    <property type="entry name" value="ACP"/>
</dbReference>
<evidence type="ECO:0000256" key="2">
    <source>
        <dbReference type="ARBA" id="ARBA00010930"/>
    </source>
</evidence>
<keyword evidence="17" id="KW-1185">Reference proteome</keyword>
<dbReference type="AlphaFoldDB" id="A0A7J7JXU0"/>
<evidence type="ECO:0000313" key="16">
    <source>
        <dbReference type="EMBL" id="KAF6030715.1"/>
    </source>
</evidence>
<keyword evidence="4 13" id="KW-0596">Phosphopantetheine</keyword>
<evidence type="ECO:0000256" key="3">
    <source>
        <dbReference type="ARBA" id="ARBA00022448"/>
    </source>
</evidence>
<evidence type="ECO:0000256" key="12">
    <source>
        <dbReference type="ARBA" id="ARBA00023160"/>
    </source>
</evidence>
<feature type="signal peptide" evidence="14">
    <location>
        <begin position="1"/>
        <end position="18"/>
    </location>
</feature>
<comment type="similarity">
    <text evidence="2">Belongs to the acyl carrier protein (ACP) family.</text>
</comment>
<keyword evidence="3" id="KW-0813">Transport</keyword>
<dbReference type="OrthoDB" id="448946at2759"/>
<keyword evidence="10" id="KW-0443">Lipid metabolism</keyword>
<dbReference type="GO" id="GO:0000035">
    <property type="term" value="F:acyl binding"/>
    <property type="evidence" value="ECO:0007669"/>
    <property type="project" value="TreeGrafter"/>
</dbReference>
<dbReference type="InterPro" id="IPR036736">
    <property type="entry name" value="ACP-like_sf"/>
</dbReference>
<comment type="subcellular location">
    <subcellularLocation>
        <location evidence="1">Mitochondrion</location>
    </subcellularLocation>
</comment>
<evidence type="ECO:0000256" key="14">
    <source>
        <dbReference type="SAM" id="SignalP"/>
    </source>
</evidence>
<keyword evidence="12 13" id="KW-0275">Fatty acid biosynthesis</keyword>
<evidence type="ECO:0000256" key="13">
    <source>
        <dbReference type="RuleBase" id="RU000722"/>
    </source>
</evidence>
<dbReference type="Gene3D" id="1.10.1200.10">
    <property type="entry name" value="ACP-like"/>
    <property type="match status" value="1"/>
</dbReference>
<gene>
    <name evidence="16" type="ORF">EB796_010966</name>
</gene>
<dbReference type="SUPFAM" id="SSF47336">
    <property type="entry name" value="ACP-like"/>
    <property type="match status" value="1"/>
</dbReference>
<evidence type="ECO:0000259" key="15">
    <source>
        <dbReference type="PROSITE" id="PS50075"/>
    </source>
</evidence>
<evidence type="ECO:0000256" key="10">
    <source>
        <dbReference type="ARBA" id="ARBA00023098"/>
    </source>
</evidence>
<keyword evidence="7" id="KW-0276">Fatty acid metabolism</keyword>
<evidence type="ECO:0000313" key="17">
    <source>
        <dbReference type="Proteomes" id="UP000593567"/>
    </source>
</evidence>
<accession>A0A7J7JXU0</accession>
<reference evidence="16" key="1">
    <citation type="submission" date="2020-06" db="EMBL/GenBank/DDBJ databases">
        <title>Draft genome of Bugula neritina, a colonial animal packing powerful symbionts and potential medicines.</title>
        <authorList>
            <person name="Rayko M."/>
        </authorList>
    </citation>
    <scope>NUCLEOTIDE SEQUENCE [LARGE SCALE GENOMIC DNA]</scope>
    <source>
        <strain evidence="16">Kwan_BN1</strain>
    </source>
</reference>
<comment type="function">
    <text evidence="13">Carrier of the growing fatty acid chain in fatty acid biosynthesis.</text>
</comment>
<dbReference type="GO" id="GO:0005739">
    <property type="term" value="C:mitochondrion"/>
    <property type="evidence" value="ECO:0007669"/>
    <property type="project" value="UniProtKB-SubCell"/>
</dbReference>
<protein>
    <recommendedName>
        <fullName evidence="13">Acyl carrier protein</fullName>
    </recommendedName>
</protein>
<dbReference type="InterPro" id="IPR009081">
    <property type="entry name" value="PP-bd_ACP"/>
</dbReference>
<dbReference type="Proteomes" id="UP000593567">
    <property type="component" value="Unassembled WGS sequence"/>
</dbReference>
<sequence>MLTKAFVIIVLYIHLLLGMFDGQCVMLQVTLESRFKEDLELDSLDHVEVIMAIEDEFGFEIPDQDAEHMHTPALIVQYIMDKFDVLETSAH</sequence>
<dbReference type="EMBL" id="VXIV02001679">
    <property type="protein sequence ID" value="KAF6030715.1"/>
    <property type="molecule type" value="Genomic_DNA"/>
</dbReference>
<feature type="chain" id="PRO_5029829617" description="Acyl carrier protein" evidence="14">
    <location>
        <begin position="19"/>
        <end position="91"/>
    </location>
</feature>
<keyword evidence="9" id="KW-0249">Electron transport</keyword>
<dbReference type="PANTHER" id="PTHR20863:SF28">
    <property type="entry name" value="ACYL CARRIER PROTEIN, MITOCHONDRIAL"/>
    <property type="match status" value="1"/>
</dbReference>
<keyword evidence="6" id="KW-0597">Phosphoprotein</keyword>
<keyword evidence="5 13" id="KW-0444">Lipid biosynthesis</keyword>
<feature type="domain" description="Carrier" evidence="15">
    <location>
        <begin position="3"/>
        <end position="83"/>
    </location>
</feature>
<proteinExistence type="inferred from homology"/>
<keyword evidence="11" id="KW-0496">Mitochondrion</keyword>
<evidence type="ECO:0000256" key="7">
    <source>
        <dbReference type="ARBA" id="ARBA00022832"/>
    </source>
</evidence>
<evidence type="ECO:0000256" key="1">
    <source>
        <dbReference type="ARBA" id="ARBA00004173"/>
    </source>
</evidence>
<comment type="caution">
    <text evidence="16">The sequence shown here is derived from an EMBL/GenBank/DDBJ whole genome shotgun (WGS) entry which is preliminary data.</text>
</comment>
<dbReference type="PROSITE" id="PS50075">
    <property type="entry name" value="CARRIER"/>
    <property type="match status" value="1"/>
</dbReference>
<evidence type="ECO:0000256" key="6">
    <source>
        <dbReference type="ARBA" id="ARBA00022553"/>
    </source>
</evidence>
<name>A0A7J7JXU0_BUGNE</name>